<dbReference type="Pfam" id="PF02602">
    <property type="entry name" value="HEM4"/>
    <property type="match status" value="1"/>
</dbReference>
<comment type="similarity">
    <text evidence="2 7">Belongs to the uroporphyrinogen-III synthase family.</text>
</comment>
<dbReference type="PANTHER" id="PTHR38042">
    <property type="entry name" value="UROPORPHYRINOGEN-III SYNTHASE, CHLOROPLASTIC"/>
    <property type="match status" value="1"/>
</dbReference>
<reference evidence="10" key="1">
    <citation type="submission" date="2023-08" db="EMBL/GenBank/DDBJ databases">
        <authorList>
            <person name="Audoor S."/>
            <person name="Bilcke G."/>
        </authorList>
    </citation>
    <scope>NUCLEOTIDE SEQUENCE</scope>
</reference>
<proteinExistence type="inferred from homology"/>
<dbReference type="InterPro" id="IPR039793">
    <property type="entry name" value="UROS/Hem4"/>
</dbReference>
<evidence type="ECO:0000256" key="6">
    <source>
        <dbReference type="ARBA" id="ARBA00048617"/>
    </source>
</evidence>
<dbReference type="Gene3D" id="3.40.50.10090">
    <property type="match status" value="2"/>
</dbReference>
<evidence type="ECO:0000256" key="8">
    <source>
        <dbReference type="SAM" id="SignalP"/>
    </source>
</evidence>
<organism evidence="10 11">
    <name type="scientific">Cylindrotheca closterium</name>
    <dbReference type="NCBI Taxonomy" id="2856"/>
    <lineage>
        <taxon>Eukaryota</taxon>
        <taxon>Sar</taxon>
        <taxon>Stramenopiles</taxon>
        <taxon>Ochrophyta</taxon>
        <taxon>Bacillariophyta</taxon>
        <taxon>Bacillariophyceae</taxon>
        <taxon>Bacillariophycidae</taxon>
        <taxon>Bacillariales</taxon>
        <taxon>Bacillariaceae</taxon>
        <taxon>Cylindrotheca</taxon>
    </lineage>
</organism>
<dbReference type="GO" id="GO:0006782">
    <property type="term" value="P:protoporphyrinogen IX biosynthetic process"/>
    <property type="evidence" value="ECO:0007669"/>
    <property type="project" value="UniProtKB-UniRule"/>
</dbReference>
<evidence type="ECO:0000256" key="3">
    <source>
        <dbReference type="ARBA" id="ARBA00013109"/>
    </source>
</evidence>
<feature type="signal peptide" evidence="8">
    <location>
        <begin position="1"/>
        <end position="29"/>
    </location>
</feature>
<keyword evidence="5 7" id="KW-0627">Porphyrin biosynthesis</keyword>
<feature type="domain" description="Tetrapyrrole biosynthesis uroporphyrinogen III synthase" evidence="9">
    <location>
        <begin position="79"/>
        <end position="284"/>
    </location>
</feature>
<evidence type="ECO:0000256" key="5">
    <source>
        <dbReference type="ARBA" id="ARBA00023244"/>
    </source>
</evidence>
<name>A0AAD2G3N8_9STRA</name>
<comment type="catalytic activity">
    <reaction evidence="6 7">
        <text>hydroxymethylbilane = uroporphyrinogen III + H2O</text>
        <dbReference type="Rhea" id="RHEA:18965"/>
        <dbReference type="ChEBI" id="CHEBI:15377"/>
        <dbReference type="ChEBI" id="CHEBI:57308"/>
        <dbReference type="ChEBI" id="CHEBI:57845"/>
        <dbReference type="EC" id="4.2.1.75"/>
    </reaction>
</comment>
<dbReference type="GO" id="GO:0006780">
    <property type="term" value="P:uroporphyrinogen III biosynthetic process"/>
    <property type="evidence" value="ECO:0007669"/>
    <property type="project" value="UniProtKB-UniRule"/>
</dbReference>
<dbReference type="Proteomes" id="UP001295423">
    <property type="component" value="Unassembled WGS sequence"/>
</dbReference>
<keyword evidence="11" id="KW-1185">Reference proteome</keyword>
<dbReference type="AlphaFoldDB" id="A0AAD2G3N8"/>
<dbReference type="EMBL" id="CAKOGP040002080">
    <property type="protein sequence ID" value="CAJ1961093.1"/>
    <property type="molecule type" value="Genomic_DNA"/>
</dbReference>
<sequence>MGIEHIQGTSKVRLLLSLCLFILAGESSCFSTPSFTTKSSGLTAASEGRTLVAVTREDGKNSKLLKVISDDLELGSTTELLELPCIEHASGADIDILGPTLKSKDWDYVAVTSPEAAKVLASAWDIVRDNPPPVVAVGVATERSLEGFSIDVCFTPSKATAETLVAELELNGPSTSLLYPASARAKKTLQNGLEARGVEVTRLNTYDTVTANWSDDKKKASEEVKIACFASPSSIKGWLQNTNENNNVIAACIGETSATACRNHGWDESKIFYPEKPGIDGWVQAIKDAAASITVAHS</sequence>
<dbReference type="InterPro" id="IPR036108">
    <property type="entry name" value="4pyrrol_syn_uPrphyn_synt_sf"/>
</dbReference>
<accession>A0AAD2G3N8</accession>
<evidence type="ECO:0000256" key="2">
    <source>
        <dbReference type="ARBA" id="ARBA00008133"/>
    </source>
</evidence>
<dbReference type="InterPro" id="IPR003754">
    <property type="entry name" value="4pyrrol_synth_uPrphyn_synth"/>
</dbReference>
<evidence type="ECO:0000256" key="7">
    <source>
        <dbReference type="RuleBase" id="RU366031"/>
    </source>
</evidence>
<evidence type="ECO:0000313" key="10">
    <source>
        <dbReference type="EMBL" id="CAJ1961093.1"/>
    </source>
</evidence>
<dbReference type="SUPFAM" id="SSF69618">
    <property type="entry name" value="HemD-like"/>
    <property type="match status" value="1"/>
</dbReference>
<dbReference type="EC" id="4.2.1.75" evidence="3 7"/>
<evidence type="ECO:0000256" key="1">
    <source>
        <dbReference type="ARBA" id="ARBA00004772"/>
    </source>
</evidence>
<evidence type="ECO:0000313" key="11">
    <source>
        <dbReference type="Proteomes" id="UP001295423"/>
    </source>
</evidence>
<keyword evidence="4 7" id="KW-0456">Lyase</keyword>
<comment type="caution">
    <text evidence="10">The sequence shown here is derived from an EMBL/GenBank/DDBJ whole genome shotgun (WGS) entry which is preliminary data.</text>
</comment>
<comment type="pathway">
    <text evidence="1 7">Porphyrin-containing compound metabolism; protoporphyrin-IX biosynthesis; coproporphyrinogen-III from 5-aminolevulinate: step 3/4.</text>
</comment>
<comment type="function">
    <text evidence="7">Catalyzes cyclization of the linear tetrapyrrole, hydroxymethylbilane, to the macrocyclic uroporphyrinogen III.</text>
</comment>
<dbReference type="CDD" id="cd06578">
    <property type="entry name" value="HemD"/>
    <property type="match status" value="1"/>
</dbReference>
<protein>
    <recommendedName>
        <fullName evidence="3 7">Uroporphyrinogen-III synthase</fullName>
        <ecNumber evidence="3 7">4.2.1.75</ecNumber>
    </recommendedName>
</protein>
<dbReference type="PANTHER" id="PTHR38042:SF1">
    <property type="entry name" value="UROPORPHYRINOGEN-III SYNTHASE, CHLOROPLASTIC"/>
    <property type="match status" value="1"/>
</dbReference>
<evidence type="ECO:0000259" key="9">
    <source>
        <dbReference type="Pfam" id="PF02602"/>
    </source>
</evidence>
<gene>
    <name evidence="10" type="ORF">CYCCA115_LOCUS19036</name>
</gene>
<keyword evidence="8" id="KW-0732">Signal</keyword>
<evidence type="ECO:0000256" key="4">
    <source>
        <dbReference type="ARBA" id="ARBA00023239"/>
    </source>
</evidence>
<dbReference type="GO" id="GO:0004852">
    <property type="term" value="F:uroporphyrinogen-III synthase activity"/>
    <property type="evidence" value="ECO:0007669"/>
    <property type="project" value="UniProtKB-UniRule"/>
</dbReference>
<feature type="chain" id="PRO_5042031808" description="Uroporphyrinogen-III synthase" evidence="8">
    <location>
        <begin position="30"/>
        <end position="298"/>
    </location>
</feature>